<reference evidence="3" key="1">
    <citation type="submission" date="2020-12" db="EMBL/GenBank/DDBJ databases">
        <title>Bacterial taxonomy.</title>
        <authorList>
            <person name="Pan X."/>
        </authorList>
    </citation>
    <scope>NUCLEOTIDE SEQUENCE</scope>
    <source>
        <strain evidence="3">M0105</strain>
    </source>
</reference>
<dbReference type="PANTHER" id="PTHR36919:SF2">
    <property type="entry name" value="BLL6627 PROTEIN"/>
    <property type="match status" value="1"/>
</dbReference>
<feature type="domain" description="DUF2147" evidence="2">
    <location>
        <begin position="29"/>
        <end position="137"/>
    </location>
</feature>
<evidence type="ECO:0000313" key="4">
    <source>
        <dbReference type="Proteomes" id="UP000655420"/>
    </source>
</evidence>
<comment type="caution">
    <text evidence="3">The sequence shown here is derived from an EMBL/GenBank/DDBJ whole genome shotgun (WGS) entry which is preliminary data.</text>
</comment>
<proteinExistence type="predicted"/>
<keyword evidence="4" id="KW-1185">Reference proteome</keyword>
<dbReference type="Pfam" id="PF09917">
    <property type="entry name" value="DUF2147"/>
    <property type="match status" value="1"/>
</dbReference>
<name>A0A8J7M921_9RHOB</name>
<dbReference type="RefSeq" id="WP_200609880.1">
    <property type="nucleotide sequence ID" value="NZ_JAEHHL010000006.1"/>
</dbReference>
<dbReference type="Gene3D" id="2.40.128.520">
    <property type="match status" value="1"/>
</dbReference>
<feature type="chain" id="PRO_5035206815" evidence="1">
    <location>
        <begin position="23"/>
        <end position="145"/>
    </location>
</feature>
<dbReference type="EMBL" id="JAEHHL010000006">
    <property type="protein sequence ID" value="MBK0399684.1"/>
    <property type="molecule type" value="Genomic_DNA"/>
</dbReference>
<dbReference type="AlphaFoldDB" id="A0A8J7M921"/>
<sequence>MGRLAAAIAFMIAAVAPGQGPAATDAVFGYWLSENERAIIEMSQCGSTLCGRMVWLSDPVDASGTPKRDAKGAPLCGIHLVDGFRQRDIGRWADGDIYNPRDGKTYSGRLTLIDADRLEVRGYVGVPAFGKSQIWTRTDGDRGGC</sequence>
<keyword evidence="1" id="KW-0732">Signal</keyword>
<protein>
    <submittedName>
        <fullName evidence="3">DUF2147 domain-containing protein</fullName>
    </submittedName>
</protein>
<dbReference type="Proteomes" id="UP000655420">
    <property type="component" value="Unassembled WGS sequence"/>
</dbReference>
<dbReference type="InterPro" id="IPR019223">
    <property type="entry name" value="DUF2147"/>
</dbReference>
<evidence type="ECO:0000256" key="1">
    <source>
        <dbReference type="SAM" id="SignalP"/>
    </source>
</evidence>
<gene>
    <name evidence="3" type="ORF">H0I76_10810</name>
</gene>
<evidence type="ECO:0000313" key="3">
    <source>
        <dbReference type="EMBL" id="MBK0399684.1"/>
    </source>
</evidence>
<dbReference type="PANTHER" id="PTHR36919">
    <property type="entry name" value="BLR1215 PROTEIN"/>
    <property type="match status" value="1"/>
</dbReference>
<evidence type="ECO:0000259" key="2">
    <source>
        <dbReference type="Pfam" id="PF09917"/>
    </source>
</evidence>
<accession>A0A8J7M921</accession>
<feature type="signal peptide" evidence="1">
    <location>
        <begin position="1"/>
        <end position="22"/>
    </location>
</feature>
<organism evidence="3 4">
    <name type="scientific">Thermohalobaculum xanthum</name>
    <dbReference type="NCBI Taxonomy" id="2753746"/>
    <lineage>
        <taxon>Bacteria</taxon>
        <taxon>Pseudomonadati</taxon>
        <taxon>Pseudomonadota</taxon>
        <taxon>Alphaproteobacteria</taxon>
        <taxon>Rhodobacterales</taxon>
        <taxon>Paracoccaceae</taxon>
        <taxon>Thermohalobaculum</taxon>
    </lineage>
</organism>